<evidence type="ECO:0000256" key="1">
    <source>
        <dbReference type="ARBA" id="ARBA00004651"/>
    </source>
</evidence>
<dbReference type="InterPro" id="IPR003594">
    <property type="entry name" value="HATPase_dom"/>
</dbReference>
<dbReference type="CDD" id="cd16917">
    <property type="entry name" value="HATPase_UhpB-NarQ-NarX-like"/>
    <property type="match status" value="1"/>
</dbReference>
<evidence type="ECO:0000313" key="11">
    <source>
        <dbReference type="EMBL" id="MFC0680277.1"/>
    </source>
</evidence>
<evidence type="ECO:0000256" key="5">
    <source>
        <dbReference type="ARBA" id="ARBA00022777"/>
    </source>
</evidence>
<dbReference type="PROSITE" id="PS50109">
    <property type="entry name" value="HIS_KIN"/>
    <property type="match status" value="1"/>
</dbReference>
<protein>
    <submittedName>
        <fullName evidence="11">Sensor histidine kinase</fullName>
    </submittedName>
</protein>
<evidence type="ECO:0000256" key="4">
    <source>
        <dbReference type="ARBA" id="ARBA00022692"/>
    </source>
</evidence>
<accession>A0ABV6RV01</accession>
<comment type="subcellular location">
    <subcellularLocation>
        <location evidence="1">Cell membrane</location>
        <topology evidence="1">Multi-pass membrane protein</topology>
    </subcellularLocation>
</comment>
<feature type="domain" description="Histidine kinase" evidence="10">
    <location>
        <begin position="490"/>
        <end position="681"/>
    </location>
</feature>
<dbReference type="InterPro" id="IPR011712">
    <property type="entry name" value="Sig_transdc_His_kin_sub3_dim/P"/>
</dbReference>
<feature type="transmembrane region" description="Helical" evidence="9">
    <location>
        <begin position="70"/>
        <end position="90"/>
    </location>
</feature>
<gene>
    <name evidence="11" type="ORF">ACFFGH_20780</name>
</gene>
<evidence type="ECO:0000256" key="9">
    <source>
        <dbReference type="SAM" id="Phobius"/>
    </source>
</evidence>
<dbReference type="InterPro" id="IPR036890">
    <property type="entry name" value="HATPase_C_sf"/>
</dbReference>
<dbReference type="Pfam" id="PF02518">
    <property type="entry name" value="HATPase_c"/>
    <property type="match status" value="1"/>
</dbReference>
<evidence type="ECO:0000259" key="10">
    <source>
        <dbReference type="PROSITE" id="PS50109"/>
    </source>
</evidence>
<dbReference type="SUPFAM" id="SSF55874">
    <property type="entry name" value="ATPase domain of HSP90 chaperone/DNA topoisomerase II/histidine kinase"/>
    <property type="match status" value="1"/>
</dbReference>
<name>A0ABV6RV01_9GAMM</name>
<dbReference type="GO" id="GO:0016301">
    <property type="term" value="F:kinase activity"/>
    <property type="evidence" value="ECO:0007669"/>
    <property type="project" value="UniProtKB-KW"/>
</dbReference>
<keyword evidence="7" id="KW-0902">Two-component regulatory system</keyword>
<evidence type="ECO:0000256" key="6">
    <source>
        <dbReference type="ARBA" id="ARBA00022989"/>
    </source>
</evidence>
<evidence type="ECO:0000256" key="7">
    <source>
        <dbReference type="ARBA" id="ARBA00023012"/>
    </source>
</evidence>
<sequence>MPGETSARVVALVALGLGLAGCIAAIALDVVIARLGETPPMSAGWSGALPGLAMLLPGALLFWRLPWHPIASVLLGFGMLWCIDGTASAWVNYAALIDPDAPLATFAFWFYARFGAVLLLPFQLLLLLFPDGRFPRRGPWRVVAIASLVAVCMMPLAEILAPRGVGDGFGDPHASEVLRFDQPVFTLPLTPEIWGVIGVVVTPVVAAGTFGCLAVALSRRIGASPEQRSQLRWLLWAGVIFILDLTVGFVVLPEGVVREIVGIFVIALFCVAVVIAVTRYRLYSIDRLLSWTLVYGLILGGVVLVDVALVALVGSVLDERTSAIVAVLIVTMLYAPLRERLFSLASRLVNGRRDDPYGVVSALATRLEESAESERQLEDLAHAVAEAFASSYVRVELDRPSGQRIVAESGTPRAETITLPLEYRGASIGRIEMEPGRRPRLSERDRRLLDDVARQAAAAVLATETSTELQRIRARLVTAREEERSRLRRQLHDELGPLLGGIKLRLEAARNLGPERVDEARDLLSDAAAETSGAVADIRRLVHDLRPPALDDLGLAGALAQLRERFEGAEDLEIELHFDVPVKLRPAVEVAVYRIVAEALQNVARHSGAKHCWVTVGADWPDADRIAVEVLDDGAGIAPDAFAGAGLAAQRERALELGGSWSVTERAGGGTRVLALLPLGAEILSGATFEPVPA</sequence>
<keyword evidence="6 9" id="KW-1133">Transmembrane helix</keyword>
<feature type="transmembrane region" description="Helical" evidence="9">
    <location>
        <begin position="260"/>
        <end position="280"/>
    </location>
</feature>
<feature type="transmembrane region" description="Helical" evidence="9">
    <location>
        <begin position="193"/>
        <end position="217"/>
    </location>
</feature>
<keyword evidence="4 9" id="KW-0812">Transmembrane</keyword>
<dbReference type="InterPro" id="IPR050482">
    <property type="entry name" value="Sensor_HK_TwoCompSys"/>
</dbReference>
<feature type="transmembrane region" description="Helical" evidence="9">
    <location>
        <begin position="110"/>
        <end position="130"/>
    </location>
</feature>
<organism evidence="11 12">
    <name type="scientific">Lysobacter korlensis</name>
    <dbReference type="NCBI Taxonomy" id="553636"/>
    <lineage>
        <taxon>Bacteria</taxon>
        <taxon>Pseudomonadati</taxon>
        <taxon>Pseudomonadota</taxon>
        <taxon>Gammaproteobacteria</taxon>
        <taxon>Lysobacterales</taxon>
        <taxon>Lysobacteraceae</taxon>
        <taxon>Lysobacter</taxon>
    </lineage>
</organism>
<feature type="transmembrane region" description="Helical" evidence="9">
    <location>
        <begin position="142"/>
        <end position="161"/>
    </location>
</feature>
<dbReference type="EMBL" id="JBHLTG010000005">
    <property type="protein sequence ID" value="MFC0680277.1"/>
    <property type="molecule type" value="Genomic_DNA"/>
</dbReference>
<keyword evidence="3" id="KW-0808">Transferase</keyword>
<dbReference type="Proteomes" id="UP001589896">
    <property type="component" value="Unassembled WGS sequence"/>
</dbReference>
<keyword evidence="8 9" id="KW-0472">Membrane</keyword>
<reference evidence="11 12" key="1">
    <citation type="submission" date="2024-09" db="EMBL/GenBank/DDBJ databases">
        <authorList>
            <person name="Sun Q."/>
            <person name="Mori K."/>
        </authorList>
    </citation>
    <scope>NUCLEOTIDE SEQUENCE [LARGE SCALE GENOMIC DNA]</scope>
    <source>
        <strain evidence="11 12">KCTC 23076</strain>
    </source>
</reference>
<proteinExistence type="predicted"/>
<feature type="transmembrane region" description="Helical" evidence="9">
    <location>
        <begin position="233"/>
        <end position="254"/>
    </location>
</feature>
<evidence type="ECO:0000256" key="8">
    <source>
        <dbReference type="ARBA" id="ARBA00023136"/>
    </source>
</evidence>
<dbReference type="Pfam" id="PF07730">
    <property type="entry name" value="HisKA_3"/>
    <property type="match status" value="1"/>
</dbReference>
<dbReference type="PANTHER" id="PTHR24421:SF37">
    <property type="entry name" value="SENSOR HISTIDINE KINASE NARS"/>
    <property type="match status" value="1"/>
</dbReference>
<dbReference type="InterPro" id="IPR005467">
    <property type="entry name" value="His_kinase_dom"/>
</dbReference>
<dbReference type="PANTHER" id="PTHR24421">
    <property type="entry name" value="NITRATE/NITRITE SENSOR PROTEIN NARX-RELATED"/>
    <property type="match status" value="1"/>
</dbReference>
<dbReference type="SMART" id="SM00387">
    <property type="entry name" value="HATPase_c"/>
    <property type="match status" value="1"/>
</dbReference>
<feature type="transmembrane region" description="Helical" evidence="9">
    <location>
        <begin position="9"/>
        <end position="32"/>
    </location>
</feature>
<keyword evidence="5 11" id="KW-0418">Kinase</keyword>
<evidence type="ECO:0000256" key="3">
    <source>
        <dbReference type="ARBA" id="ARBA00022679"/>
    </source>
</evidence>
<dbReference type="RefSeq" id="WP_386672421.1">
    <property type="nucleotide sequence ID" value="NZ_JBHLTG010000005.1"/>
</dbReference>
<keyword evidence="12" id="KW-1185">Reference proteome</keyword>
<feature type="transmembrane region" description="Helical" evidence="9">
    <location>
        <begin position="44"/>
        <end position="63"/>
    </location>
</feature>
<keyword evidence="2" id="KW-1003">Cell membrane</keyword>
<evidence type="ECO:0000256" key="2">
    <source>
        <dbReference type="ARBA" id="ARBA00022475"/>
    </source>
</evidence>
<dbReference type="Gene3D" id="3.30.565.10">
    <property type="entry name" value="Histidine kinase-like ATPase, C-terminal domain"/>
    <property type="match status" value="1"/>
</dbReference>
<comment type="caution">
    <text evidence="11">The sequence shown here is derived from an EMBL/GenBank/DDBJ whole genome shotgun (WGS) entry which is preliminary data.</text>
</comment>
<feature type="transmembrane region" description="Helical" evidence="9">
    <location>
        <begin position="292"/>
        <end position="314"/>
    </location>
</feature>
<evidence type="ECO:0000313" key="12">
    <source>
        <dbReference type="Proteomes" id="UP001589896"/>
    </source>
</evidence>
<dbReference type="Gene3D" id="1.20.5.1930">
    <property type="match status" value="1"/>
</dbReference>